<dbReference type="AlphaFoldDB" id="A0AAD3CI39"/>
<feature type="transmembrane region" description="Helical" evidence="9">
    <location>
        <begin position="406"/>
        <end position="428"/>
    </location>
</feature>
<evidence type="ECO:0000256" key="8">
    <source>
        <dbReference type="SAM" id="MobiDB-lite"/>
    </source>
</evidence>
<feature type="coiled-coil region" evidence="7">
    <location>
        <begin position="559"/>
        <end position="586"/>
    </location>
</feature>
<proteinExistence type="predicted"/>
<protein>
    <submittedName>
        <fullName evidence="10">Uncharacterized protein</fullName>
    </submittedName>
</protein>
<keyword evidence="7" id="KW-0175">Coiled coil</keyword>
<evidence type="ECO:0000256" key="7">
    <source>
        <dbReference type="SAM" id="Coils"/>
    </source>
</evidence>
<dbReference type="EMBL" id="BLLK01000022">
    <property type="protein sequence ID" value="GFH46059.1"/>
    <property type="molecule type" value="Genomic_DNA"/>
</dbReference>
<accession>A0AAD3CI39</accession>
<evidence type="ECO:0000256" key="3">
    <source>
        <dbReference type="ARBA" id="ARBA00022692"/>
    </source>
</evidence>
<keyword evidence="2" id="KW-0813">Transport</keyword>
<evidence type="ECO:0000313" key="11">
    <source>
        <dbReference type="Proteomes" id="UP001054902"/>
    </source>
</evidence>
<feature type="region of interest" description="Disordered" evidence="8">
    <location>
        <begin position="522"/>
        <end position="557"/>
    </location>
</feature>
<keyword evidence="5" id="KW-0406">Ion transport</keyword>
<name>A0AAD3CI39_9STRA</name>
<comment type="caution">
    <text evidence="10">The sequence shown here is derived from an EMBL/GenBank/DDBJ whole genome shotgun (WGS) entry which is preliminary data.</text>
</comment>
<evidence type="ECO:0000256" key="4">
    <source>
        <dbReference type="ARBA" id="ARBA00022989"/>
    </source>
</evidence>
<evidence type="ECO:0000256" key="9">
    <source>
        <dbReference type="SAM" id="Phobius"/>
    </source>
</evidence>
<evidence type="ECO:0000256" key="2">
    <source>
        <dbReference type="ARBA" id="ARBA00022448"/>
    </source>
</evidence>
<evidence type="ECO:0000256" key="1">
    <source>
        <dbReference type="ARBA" id="ARBA00004141"/>
    </source>
</evidence>
<evidence type="ECO:0000313" key="10">
    <source>
        <dbReference type="EMBL" id="GFH46059.1"/>
    </source>
</evidence>
<feature type="transmembrane region" description="Helical" evidence="9">
    <location>
        <begin position="440"/>
        <end position="460"/>
    </location>
</feature>
<keyword evidence="6 9" id="KW-0472">Membrane</keyword>
<evidence type="ECO:0000256" key="6">
    <source>
        <dbReference type="ARBA" id="ARBA00023136"/>
    </source>
</evidence>
<dbReference type="PANTHER" id="PTHR33281">
    <property type="entry name" value="UPF0187 PROTEIN YNEE"/>
    <property type="match status" value="1"/>
</dbReference>
<dbReference type="GO" id="GO:0016020">
    <property type="term" value="C:membrane"/>
    <property type="evidence" value="ECO:0007669"/>
    <property type="project" value="UniProtKB-SubCell"/>
</dbReference>
<comment type="subcellular location">
    <subcellularLocation>
        <location evidence="1">Membrane</location>
        <topology evidence="1">Multi-pass membrane protein</topology>
    </subcellularLocation>
</comment>
<dbReference type="PANTHER" id="PTHR33281:SF20">
    <property type="match status" value="1"/>
</dbReference>
<reference evidence="10 11" key="1">
    <citation type="journal article" date="2021" name="Sci. Rep.">
        <title>The genome of the diatom Chaetoceros tenuissimus carries an ancient integrated fragment of an extant virus.</title>
        <authorList>
            <person name="Hongo Y."/>
            <person name="Kimura K."/>
            <person name="Takaki Y."/>
            <person name="Yoshida Y."/>
            <person name="Baba S."/>
            <person name="Kobayashi G."/>
            <person name="Nagasaki K."/>
            <person name="Hano T."/>
            <person name="Tomaru Y."/>
        </authorList>
    </citation>
    <scope>NUCLEOTIDE SEQUENCE [LARGE SCALE GENOMIC DNA]</scope>
    <source>
        <strain evidence="10 11">NIES-3715</strain>
    </source>
</reference>
<dbReference type="Proteomes" id="UP001054902">
    <property type="component" value="Unassembled WGS sequence"/>
</dbReference>
<organism evidence="10 11">
    <name type="scientific">Chaetoceros tenuissimus</name>
    <dbReference type="NCBI Taxonomy" id="426638"/>
    <lineage>
        <taxon>Eukaryota</taxon>
        <taxon>Sar</taxon>
        <taxon>Stramenopiles</taxon>
        <taxon>Ochrophyta</taxon>
        <taxon>Bacillariophyta</taxon>
        <taxon>Coscinodiscophyceae</taxon>
        <taxon>Chaetocerotophycidae</taxon>
        <taxon>Chaetocerotales</taxon>
        <taxon>Chaetocerotaceae</taxon>
        <taxon>Chaetoceros</taxon>
    </lineage>
</organism>
<feature type="transmembrane region" description="Helical" evidence="9">
    <location>
        <begin position="21"/>
        <end position="38"/>
    </location>
</feature>
<gene>
    <name evidence="10" type="ORF">CTEN210_02533</name>
</gene>
<keyword evidence="4 9" id="KW-1133">Transmembrane helix</keyword>
<keyword evidence="3 9" id="KW-0812">Transmembrane</keyword>
<keyword evidence="11" id="KW-1185">Reference proteome</keyword>
<feature type="transmembrane region" description="Helical" evidence="9">
    <location>
        <begin position="58"/>
        <end position="76"/>
    </location>
</feature>
<dbReference type="GO" id="GO:0005254">
    <property type="term" value="F:chloride channel activity"/>
    <property type="evidence" value="ECO:0007669"/>
    <property type="project" value="InterPro"/>
</dbReference>
<dbReference type="InterPro" id="IPR044669">
    <property type="entry name" value="YneE/VCCN1/2-like"/>
</dbReference>
<sequence>MIPYSKSFLGLNLIFRINGSPVYRAAIPGIMSVIIFCLLEKYNNYYTGDGDLAKKYVIHPYGVGVLISSVSFLIVFRANYGYQRYWNACGDVHQMMSKWLDAVTHTGVFHMQCHHYDHIKPPSYFDTHDLNQYGFKRDRECEVDFRRMSLTDQHSYRKLESVVKSIDKVKSSDSMDESVGSSFNKYTTAQKKAIHDPTHLLGEGRKDGGWGPLFNDDTSTYYNMKDPDSWRRGEAKGFASTVGGRTPSLFLQELIHLASLTVAVAFSTLRSDIEGTEAPLDMYKPGSPWPEVDPDKLKKGKGSMAGIKDSLMYLTGFDKSPAKRTEHNAMRPLPVIGGVSENEIAFLQRARGPSAKVTLAWHWLSEHIIREHLAGSLGDVGPPIISRIIQFLSDGMIFYNHARKTMFIPFPFPHAQISAFFTFTIMITVPLLMDEYATDLYIGAALTFLTVTCLAGLHEVARELENPFRNVPNEIPLVTLLAMFNESLITLYAGYHPDLYYDPDEYREIGKNRKKAQAEEFASHEDTFSVKTTDTPLRENRAPEQKPQSVETKAASVDELRKMEKLEKLEELVKAQQDEIGRLNDIVEEKKVDDKSVKAL</sequence>
<evidence type="ECO:0000256" key="5">
    <source>
        <dbReference type="ARBA" id="ARBA00023065"/>
    </source>
</evidence>